<dbReference type="SMART" id="SM00100">
    <property type="entry name" value="cNMP"/>
    <property type="match status" value="1"/>
</dbReference>
<dbReference type="SUPFAM" id="SSF53720">
    <property type="entry name" value="ALDH-like"/>
    <property type="match status" value="1"/>
</dbReference>
<keyword evidence="1" id="KW-0560">Oxidoreductase</keyword>
<evidence type="ECO:0000259" key="2">
    <source>
        <dbReference type="PROSITE" id="PS50042"/>
    </source>
</evidence>
<dbReference type="CDD" id="cd00038">
    <property type="entry name" value="CAP_ED"/>
    <property type="match status" value="1"/>
</dbReference>
<gene>
    <name evidence="3" type="ORF">DVS28_a4507</name>
</gene>
<evidence type="ECO:0000313" key="3">
    <source>
        <dbReference type="EMBL" id="AXV09172.1"/>
    </source>
</evidence>
<dbReference type="Proteomes" id="UP000264006">
    <property type="component" value="Chromosome"/>
</dbReference>
<dbReference type="InterPro" id="IPR016163">
    <property type="entry name" value="Ald_DH_C"/>
</dbReference>
<dbReference type="Pfam" id="PF00171">
    <property type="entry name" value="Aldedh"/>
    <property type="match status" value="1"/>
</dbReference>
<dbReference type="InterPro" id="IPR000595">
    <property type="entry name" value="cNMP-bd_dom"/>
</dbReference>
<name>A0A346Y3X5_9ACTN</name>
<dbReference type="InterPro" id="IPR018488">
    <property type="entry name" value="cNMP-bd_CS"/>
</dbReference>
<dbReference type="PANTHER" id="PTHR11699">
    <property type="entry name" value="ALDEHYDE DEHYDROGENASE-RELATED"/>
    <property type="match status" value="1"/>
</dbReference>
<dbReference type="InterPro" id="IPR015590">
    <property type="entry name" value="Aldehyde_DH_dom"/>
</dbReference>
<dbReference type="InterPro" id="IPR016161">
    <property type="entry name" value="Ald_DH/histidinol_DH"/>
</dbReference>
<feature type="domain" description="Cyclic nucleotide-binding" evidence="2">
    <location>
        <begin position="1"/>
        <end position="114"/>
    </location>
</feature>
<dbReference type="GO" id="GO:0016620">
    <property type="term" value="F:oxidoreductase activity, acting on the aldehyde or oxo group of donors, NAD or NADP as acceptor"/>
    <property type="evidence" value="ECO:0007669"/>
    <property type="project" value="InterPro"/>
</dbReference>
<dbReference type="SUPFAM" id="SSF51206">
    <property type="entry name" value="cAMP-binding domain-like"/>
    <property type="match status" value="1"/>
</dbReference>
<dbReference type="RefSeq" id="WP_114593397.1">
    <property type="nucleotide sequence ID" value="NZ_CP031165.1"/>
</dbReference>
<dbReference type="InterPro" id="IPR016162">
    <property type="entry name" value="Ald_DH_N"/>
</dbReference>
<evidence type="ECO:0000313" key="4">
    <source>
        <dbReference type="Proteomes" id="UP000264006"/>
    </source>
</evidence>
<dbReference type="PROSITE" id="PS00889">
    <property type="entry name" value="CNMP_BINDING_2"/>
    <property type="match status" value="1"/>
</dbReference>
<dbReference type="Gene3D" id="2.60.120.10">
    <property type="entry name" value="Jelly Rolls"/>
    <property type="match status" value="1"/>
</dbReference>
<dbReference type="Gene3D" id="3.40.605.10">
    <property type="entry name" value="Aldehyde Dehydrogenase, Chain A, domain 1"/>
    <property type="match status" value="1"/>
</dbReference>
<dbReference type="InterPro" id="IPR014710">
    <property type="entry name" value="RmlC-like_jellyroll"/>
</dbReference>
<dbReference type="PROSITE" id="PS50042">
    <property type="entry name" value="CNMP_BINDING_3"/>
    <property type="match status" value="1"/>
</dbReference>
<dbReference type="EMBL" id="CP031165">
    <property type="protein sequence ID" value="AXV09172.1"/>
    <property type="molecule type" value="Genomic_DNA"/>
</dbReference>
<dbReference type="InterPro" id="IPR018490">
    <property type="entry name" value="cNMP-bd_dom_sf"/>
</dbReference>
<dbReference type="KEGG" id="euz:DVS28_a4507"/>
<proteinExistence type="predicted"/>
<sequence length="595" mass="61825">MSSVVEPSRSELPAELSRWVMDAEWGDGEQIVTAGDPGDSCLFLDDGVVRLEVPGEHLDTDVVLGYLDAGEILGEIGLLDGQPRSATAIAEGPVRGRWLTRDALLRMTGEAPDLAVSVVRLIATDLATKLRATSGRLASVLEASAPDLVVEETVARGVAAQRALDAVPEDVMDAVIADLAEAFGAAAATLAARTVEVTHIGRVDHKTMKNAWAALGVHRSMAGAVGRGPLGGTDTVTDVAAPVGLVFGIIPVTNPVATAMFKVLSALRSGNAIILSFHRICLPLADEVGELVHTVLARHGLPVDAVQWVRERASRQRTARFMAHPDVALILATGGPGMVRAAYSSGTPAIGVGPGNTPCWVAADADLDQAAGSIIASKSFDNGLICGAEHNLVVDAAVVDGLLDRLAAMGAAVLDEDEAARFLDAVTTEDGTGFRPEVLGQSAQTLAGFLGISRPHEIQVLVFRADPDLSSPVTSEKLSPFLPVFTVDGDDAALGLCLALLDKMGTGHTAIVHTASEVRIASFADAVPASRILVNSPGSQGVCGLTTDLAPTLTLGCGTFGGNSTTDNVTWANLRNVKRIARVTPPHLEPILHLL</sequence>
<dbReference type="Gene3D" id="3.40.309.10">
    <property type="entry name" value="Aldehyde Dehydrogenase, Chain A, domain 2"/>
    <property type="match status" value="1"/>
</dbReference>
<accession>A0A346Y3X5</accession>
<dbReference type="PRINTS" id="PR00103">
    <property type="entry name" value="CAMPKINASE"/>
</dbReference>
<keyword evidence="4" id="KW-1185">Reference proteome</keyword>
<organism evidence="3 4">
    <name type="scientific">Euzebya pacifica</name>
    <dbReference type="NCBI Taxonomy" id="1608957"/>
    <lineage>
        <taxon>Bacteria</taxon>
        <taxon>Bacillati</taxon>
        <taxon>Actinomycetota</taxon>
        <taxon>Nitriliruptoria</taxon>
        <taxon>Euzebyales</taxon>
    </lineage>
</organism>
<dbReference type="AlphaFoldDB" id="A0A346Y3X5"/>
<protein>
    <submittedName>
        <fullName evidence="3">Alcohol dehydrogenase</fullName>
    </submittedName>
</protein>
<evidence type="ECO:0000256" key="1">
    <source>
        <dbReference type="ARBA" id="ARBA00023002"/>
    </source>
</evidence>
<dbReference type="Pfam" id="PF00027">
    <property type="entry name" value="cNMP_binding"/>
    <property type="match status" value="1"/>
</dbReference>
<reference evidence="3 4" key="1">
    <citation type="submission" date="2018-09" db="EMBL/GenBank/DDBJ databases">
        <title>Complete genome sequence of Euzebya sp. DY32-46 isolated from seawater of Pacific Ocean.</title>
        <authorList>
            <person name="Xu L."/>
            <person name="Wu Y.-H."/>
            <person name="Xu X.-W."/>
        </authorList>
    </citation>
    <scope>NUCLEOTIDE SEQUENCE [LARGE SCALE GENOMIC DNA]</scope>
    <source>
        <strain evidence="3 4">DY32-46</strain>
    </source>
</reference>
<dbReference type="OrthoDB" id="323926at2"/>